<reference evidence="3" key="1">
    <citation type="journal article" date="2019" name="Int. J. Syst. Evol. Microbiol.">
        <title>The Global Catalogue of Microorganisms (GCM) 10K type strain sequencing project: providing services to taxonomists for standard genome sequencing and annotation.</title>
        <authorList>
            <consortium name="The Broad Institute Genomics Platform"/>
            <consortium name="The Broad Institute Genome Sequencing Center for Infectious Disease"/>
            <person name="Wu L."/>
            <person name="Ma J."/>
        </authorList>
    </citation>
    <scope>NUCLEOTIDE SEQUENCE [LARGE SCALE GENOMIC DNA]</scope>
    <source>
        <strain evidence="3">CGMCC 4.7466</strain>
    </source>
</reference>
<keyword evidence="1" id="KW-1133">Transmembrane helix</keyword>
<feature type="transmembrane region" description="Helical" evidence="1">
    <location>
        <begin position="335"/>
        <end position="354"/>
    </location>
</feature>
<evidence type="ECO:0000256" key="1">
    <source>
        <dbReference type="SAM" id="Phobius"/>
    </source>
</evidence>
<feature type="transmembrane region" description="Helical" evidence="1">
    <location>
        <begin position="6"/>
        <end position="26"/>
    </location>
</feature>
<name>A0ABV9SZC5_9BACT</name>
<dbReference type="RefSeq" id="WP_377063148.1">
    <property type="nucleotide sequence ID" value="NZ_JBHSJJ010000003.1"/>
</dbReference>
<accession>A0ABV9SZC5</accession>
<evidence type="ECO:0000313" key="2">
    <source>
        <dbReference type="EMBL" id="MFC4871569.1"/>
    </source>
</evidence>
<feature type="transmembrane region" description="Helical" evidence="1">
    <location>
        <begin position="303"/>
        <end position="323"/>
    </location>
</feature>
<keyword evidence="3" id="KW-1185">Reference proteome</keyword>
<organism evidence="2 3">
    <name type="scientific">Negadavirga shengliensis</name>
    <dbReference type="NCBI Taxonomy" id="1389218"/>
    <lineage>
        <taxon>Bacteria</taxon>
        <taxon>Pseudomonadati</taxon>
        <taxon>Bacteroidota</taxon>
        <taxon>Cytophagia</taxon>
        <taxon>Cytophagales</taxon>
        <taxon>Cyclobacteriaceae</taxon>
        <taxon>Negadavirga</taxon>
    </lineage>
</organism>
<feature type="transmembrane region" description="Helical" evidence="1">
    <location>
        <begin position="96"/>
        <end position="120"/>
    </location>
</feature>
<comment type="caution">
    <text evidence="2">The sequence shown here is derived from an EMBL/GenBank/DDBJ whole genome shotgun (WGS) entry which is preliminary data.</text>
</comment>
<feature type="transmembrane region" description="Helical" evidence="1">
    <location>
        <begin position="164"/>
        <end position="181"/>
    </location>
</feature>
<protein>
    <recommendedName>
        <fullName evidence="4">EpsG family protein</fullName>
    </recommendedName>
</protein>
<keyword evidence="1" id="KW-0472">Membrane</keyword>
<evidence type="ECO:0008006" key="4">
    <source>
        <dbReference type="Google" id="ProtNLM"/>
    </source>
</evidence>
<keyword evidence="1" id="KW-0812">Transmembrane</keyword>
<feature type="transmembrane region" description="Helical" evidence="1">
    <location>
        <begin position="360"/>
        <end position="377"/>
    </location>
</feature>
<feature type="transmembrane region" description="Helical" evidence="1">
    <location>
        <begin position="188"/>
        <end position="213"/>
    </location>
</feature>
<gene>
    <name evidence="2" type="ORF">ACFPFU_07715</name>
</gene>
<sequence>MYRISASLSVWIIFLISPIIAVLYAFRYPKAYWVKNVIWMMVAFHGMTMPIIREGLDANRYKEALHKMAKEDLSFEGIVNALYNDETRYVDVMQPMVTYLVSIFTANETFLFLVFGLIFGYFYSRNLWFLIQQSLKRKLDFYAWVLLIIFALIVAFWQINAFRFWTAAHIFFLGTIQIFYYKRQKGWLFILLSLLTHYAFIIPVVLLVFHFFYRIPYQILFFIFLATFSISEVDFGALNERLKSYTPSFLEHRVDAYVSEEYAEKRASKSETRSWHAKFYGKALKWSIFVLIAFLYVKRKPVFGPYLFFGRLFSFTLLLYSFANIASMVPSGARYMTVTNLFAMGLLFLVYISVGKSLKMNRVLLILTPFLLFYGLVSLRSGADYMGIDLILSNPLIASVLKSDIALIEFVK</sequence>
<feature type="transmembrane region" description="Helical" evidence="1">
    <location>
        <begin position="141"/>
        <end position="158"/>
    </location>
</feature>
<evidence type="ECO:0000313" key="3">
    <source>
        <dbReference type="Proteomes" id="UP001595818"/>
    </source>
</evidence>
<dbReference type="EMBL" id="JBHSJJ010000003">
    <property type="protein sequence ID" value="MFC4871569.1"/>
    <property type="molecule type" value="Genomic_DNA"/>
</dbReference>
<feature type="transmembrane region" description="Helical" evidence="1">
    <location>
        <begin position="219"/>
        <end position="238"/>
    </location>
</feature>
<feature type="transmembrane region" description="Helical" evidence="1">
    <location>
        <begin position="33"/>
        <end position="52"/>
    </location>
</feature>
<proteinExistence type="predicted"/>
<dbReference type="Proteomes" id="UP001595818">
    <property type="component" value="Unassembled WGS sequence"/>
</dbReference>